<reference evidence="12 13" key="1">
    <citation type="submission" date="2014-08" db="EMBL/GenBank/DDBJ databases">
        <title>Clostridium innocuum, an unnegligible vancomycin-resistant pathogen causing extra-intestinal infections.</title>
        <authorList>
            <person name="Feng Y."/>
            <person name="Chiu C.-H."/>
        </authorList>
    </citation>
    <scope>NUCLEOTIDE SEQUENCE [LARGE SCALE GENOMIC DNA]</scope>
    <source>
        <strain evidence="12 13">AN88</strain>
    </source>
</reference>
<feature type="transmembrane region" description="Helical" evidence="10">
    <location>
        <begin position="364"/>
        <end position="386"/>
    </location>
</feature>
<dbReference type="Proteomes" id="UP000030008">
    <property type="component" value="Unassembled WGS sequence"/>
</dbReference>
<dbReference type="RefSeq" id="WP_044905569.1">
    <property type="nucleotide sequence ID" value="NZ_JAHOLM010000033.1"/>
</dbReference>
<comment type="subunit">
    <text evidence="10">Component of the Sec protein translocase complex. Heterotrimer consisting of SecY, SecE and SecG subunits. The heterotrimers can form oligomers, although 1 heterotrimer is thought to be able to translocate proteins. Interacts with the ribosome. Interacts with SecDF, and other proteins may be involved. Interacts with SecA.</text>
</comment>
<evidence type="ECO:0000256" key="8">
    <source>
        <dbReference type="ARBA" id="ARBA00023136"/>
    </source>
</evidence>
<dbReference type="FunFam" id="1.10.3370.10:FF:000001">
    <property type="entry name" value="Preprotein translocase subunit SecY"/>
    <property type="match status" value="1"/>
</dbReference>
<keyword evidence="10" id="KW-1003">Cell membrane</keyword>
<dbReference type="InterPro" id="IPR002208">
    <property type="entry name" value="SecY/SEC61-alpha"/>
</dbReference>
<accession>A0A099I6T8</accession>
<keyword evidence="4 10" id="KW-0812">Transmembrane</keyword>
<dbReference type="PIRSF" id="PIRSF004557">
    <property type="entry name" value="SecY"/>
    <property type="match status" value="1"/>
</dbReference>
<feature type="transmembrane region" description="Helical" evidence="10">
    <location>
        <begin position="307"/>
        <end position="327"/>
    </location>
</feature>
<keyword evidence="6 10" id="KW-1133">Transmembrane helix</keyword>
<comment type="subcellular location">
    <subcellularLocation>
        <location evidence="10">Cell membrane</location>
        <topology evidence="10">Multi-pass membrane protein</topology>
    </subcellularLocation>
    <subcellularLocation>
        <location evidence="1">Membrane</location>
        <topology evidence="1">Multi-pass membrane protein</topology>
    </subcellularLocation>
</comment>
<dbReference type="Gene3D" id="1.10.3370.10">
    <property type="entry name" value="SecY subunit domain"/>
    <property type="match status" value="1"/>
</dbReference>
<name>A0A099I6T8_CLOIN</name>
<evidence type="ECO:0000256" key="10">
    <source>
        <dbReference type="HAMAP-Rule" id="MF_01465"/>
    </source>
</evidence>
<feature type="transmembrane region" description="Helical" evidence="10">
    <location>
        <begin position="398"/>
        <end position="416"/>
    </location>
</feature>
<evidence type="ECO:0000256" key="3">
    <source>
        <dbReference type="ARBA" id="ARBA00022448"/>
    </source>
</evidence>
<evidence type="ECO:0000256" key="1">
    <source>
        <dbReference type="ARBA" id="ARBA00004141"/>
    </source>
</evidence>
<dbReference type="HAMAP" id="MF_01465">
    <property type="entry name" value="SecY"/>
    <property type="match status" value="1"/>
</dbReference>
<dbReference type="PRINTS" id="PR00303">
    <property type="entry name" value="SECYTRNLCASE"/>
</dbReference>
<evidence type="ECO:0000256" key="11">
    <source>
        <dbReference type="RuleBase" id="RU004349"/>
    </source>
</evidence>
<feature type="transmembrane region" description="Helical" evidence="10">
    <location>
        <begin position="216"/>
        <end position="236"/>
    </location>
</feature>
<dbReference type="GO" id="GO:0065002">
    <property type="term" value="P:intracellular protein transmembrane transport"/>
    <property type="evidence" value="ECO:0007669"/>
    <property type="project" value="UniProtKB-UniRule"/>
</dbReference>
<evidence type="ECO:0000256" key="7">
    <source>
        <dbReference type="ARBA" id="ARBA00023010"/>
    </source>
</evidence>
<dbReference type="GO" id="GO:0006605">
    <property type="term" value="P:protein targeting"/>
    <property type="evidence" value="ECO:0007669"/>
    <property type="project" value="UniProtKB-UniRule"/>
</dbReference>
<evidence type="ECO:0000313" key="12">
    <source>
        <dbReference type="EMBL" id="KGJ52962.1"/>
    </source>
</evidence>
<evidence type="ECO:0000256" key="6">
    <source>
        <dbReference type="ARBA" id="ARBA00022989"/>
    </source>
</evidence>
<comment type="function">
    <text evidence="10">The central subunit of the protein translocation channel SecYEG. Consists of two halves formed by TMs 1-5 and 6-10. These two domains form a lateral gate at the front which open onto the bilayer between TMs 2 and 7, and are clamped together by SecE at the back. The channel is closed by both a pore ring composed of hydrophobic SecY resides and a short helix (helix 2A) on the extracellular side of the membrane which forms a plug. The plug probably moves laterally to allow the channel to open. The ring and the pore may move independently.</text>
</comment>
<gene>
    <name evidence="10" type="primary">secY</name>
    <name evidence="12" type="ORF">CIAN88_11755</name>
</gene>
<keyword evidence="5 10" id="KW-0653">Protein transport</keyword>
<keyword evidence="3 10" id="KW-0813">Transport</keyword>
<feature type="transmembrane region" description="Helical" evidence="10">
    <location>
        <begin position="266"/>
        <end position="287"/>
    </location>
</feature>
<protein>
    <recommendedName>
        <fullName evidence="9 10">Protein translocase subunit SecY</fullName>
    </recommendedName>
</protein>
<evidence type="ECO:0000256" key="2">
    <source>
        <dbReference type="ARBA" id="ARBA00005751"/>
    </source>
</evidence>
<evidence type="ECO:0000256" key="9">
    <source>
        <dbReference type="ARBA" id="ARBA00039733"/>
    </source>
</evidence>
<feature type="transmembrane region" description="Helical" evidence="10">
    <location>
        <begin position="179"/>
        <end position="196"/>
    </location>
</feature>
<proteinExistence type="inferred from homology"/>
<sequence>MFRTFADMFKNKDIRNRIFFTLAMLFVFRFGSAITVPGVDVTELIKGMQDSSLFAMINMLGGGGLEQLSIFAMGVGPYITASIIIQLLSMDVIPALTELAKGGATGKKQIDRYTRYLAVVLSFFQASTLVYSFSTQYKTLLVNGSGWASILYVATLLTAGSMFILWIGDRISMKGIGNGVSMIIAAGIISRLPYQFTTAWQTLVDPSNSSATFNGILTFGLYIVSYLLIIVFVVFMQTAERKIPIQYTSSTVTTRKKDMTYLPLKINSASVIPVIFASAIMVAPLQICKMVWPAAGWVKTLETYMGMQTPVSLVIYVVLILLFTFFYTKLQVDPEKIAENLGKSGTYIPGIRPGTETKEYVNKVLCRITVLGAIGLAFIAVLPHALPLIPGINLPQSMGIGGTGIIIVVGVAMETVKQIEGRLTQKSYRGFLQR</sequence>
<comment type="caution">
    <text evidence="12">The sequence shown here is derived from an EMBL/GenBank/DDBJ whole genome shotgun (WGS) entry which is preliminary data.</text>
</comment>
<evidence type="ECO:0000256" key="5">
    <source>
        <dbReference type="ARBA" id="ARBA00022927"/>
    </source>
</evidence>
<dbReference type="InterPro" id="IPR030659">
    <property type="entry name" value="SecY_CS"/>
</dbReference>
<organism evidence="12 13">
    <name type="scientific">Clostridium innocuum</name>
    <dbReference type="NCBI Taxonomy" id="1522"/>
    <lineage>
        <taxon>Bacteria</taxon>
        <taxon>Bacillati</taxon>
        <taxon>Bacillota</taxon>
        <taxon>Clostridia</taxon>
        <taxon>Eubacteriales</taxon>
        <taxon>Clostridiaceae</taxon>
        <taxon>Clostridium</taxon>
    </lineage>
</organism>
<dbReference type="NCBIfam" id="TIGR00967">
    <property type="entry name" value="3a0501s007"/>
    <property type="match status" value="1"/>
</dbReference>
<feature type="transmembrane region" description="Helical" evidence="10">
    <location>
        <begin position="113"/>
        <end position="134"/>
    </location>
</feature>
<dbReference type="PANTHER" id="PTHR10906">
    <property type="entry name" value="SECY/SEC61-ALPHA FAMILY MEMBER"/>
    <property type="match status" value="1"/>
</dbReference>
<evidence type="ECO:0000313" key="13">
    <source>
        <dbReference type="Proteomes" id="UP000030008"/>
    </source>
</evidence>
<dbReference type="SUPFAM" id="SSF103491">
    <property type="entry name" value="Preprotein translocase SecY subunit"/>
    <property type="match status" value="1"/>
</dbReference>
<dbReference type="AlphaFoldDB" id="A0A099I6T8"/>
<dbReference type="EMBL" id="JQIF01000049">
    <property type="protein sequence ID" value="KGJ52962.1"/>
    <property type="molecule type" value="Genomic_DNA"/>
</dbReference>
<keyword evidence="7 10" id="KW-0811">Translocation</keyword>
<dbReference type="Pfam" id="PF00344">
    <property type="entry name" value="SecY"/>
    <property type="match status" value="1"/>
</dbReference>
<dbReference type="InterPro" id="IPR026593">
    <property type="entry name" value="SecY"/>
</dbReference>
<feature type="transmembrane region" description="Helical" evidence="10">
    <location>
        <begin position="146"/>
        <end position="167"/>
    </location>
</feature>
<comment type="similarity">
    <text evidence="2 10 11">Belongs to the SecY/SEC61-alpha family.</text>
</comment>
<comment type="caution">
    <text evidence="10">Lacks conserved residue(s) required for the propagation of feature annotation.</text>
</comment>
<dbReference type="InterPro" id="IPR023201">
    <property type="entry name" value="SecY_dom_sf"/>
</dbReference>
<keyword evidence="8 10" id="KW-0472">Membrane</keyword>
<dbReference type="GO" id="GO:0005886">
    <property type="term" value="C:plasma membrane"/>
    <property type="evidence" value="ECO:0007669"/>
    <property type="project" value="UniProtKB-SubCell"/>
</dbReference>
<dbReference type="GO" id="GO:0043952">
    <property type="term" value="P:protein transport by the Sec complex"/>
    <property type="evidence" value="ECO:0007669"/>
    <property type="project" value="UniProtKB-UniRule"/>
</dbReference>
<evidence type="ECO:0000256" key="4">
    <source>
        <dbReference type="ARBA" id="ARBA00022692"/>
    </source>
</evidence>
<dbReference type="PROSITE" id="PS00755">
    <property type="entry name" value="SECY_1"/>
    <property type="match status" value="1"/>
</dbReference>